<evidence type="ECO:0000313" key="3">
    <source>
        <dbReference type="Proteomes" id="UP000689195"/>
    </source>
</evidence>
<dbReference type="AlphaFoldDB" id="A0A8S1XQM1"/>
<reference evidence="2" key="1">
    <citation type="submission" date="2021-01" db="EMBL/GenBank/DDBJ databases">
        <authorList>
            <consortium name="Genoscope - CEA"/>
            <person name="William W."/>
        </authorList>
    </citation>
    <scope>NUCLEOTIDE SEQUENCE</scope>
</reference>
<feature type="transmembrane region" description="Helical" evidence="1">
    <location>
        <begin position="7"/>
        <end position="24"/>
    </location>
</feature>
<evidence type="ECO:0000313" key="2">
    <source>
        <dbReference type="EMBL" id="CAD8202862.1"/>
    </source>
</evidence>
<protein>
    <submittedName>
        <fullName evidence="2">Uncharacterized protein</fullName>
    </submittedName>
</protein>
<keyword evidence="1" id="KW-0812">Transmembrane</keyword>
<accession>A0A8S1XQM1</accession>
<name>A0A8S1XQM1_9CILI</name>
<keyword evidence="1" id="KW-0472">Membrane</keyword>
<gene>
    <name evidence="2" type="ORF">PPENT_87.1.T1320084</name>
</gene>
<sequence>MMDIDILYRFYYIVQIIVGSLLGFLKNCYLLKLSLISMSLILYFAFLRDNAEMVLMFGMIQYNIYDNKFFGNLQISLKVSEYNYQSFVLKFFVFLKEMDGIMKRKWVKMYIYHNYIRNYQLNHFEIHSNFYVRLFTNIFSFVNYGKISPKRLNVMPRYLYYSTKGYPKSWSGLVTV</sequence>
<dbReference type="Proteomes" id="UP000689195">
    <property type="component" value="Unassembled WGS sequence"/>
</dbReference>
<proteinExistence type="predicted"/>
<evidence type="ECO:0000256" key="1">
    <source>
        <dbReference type="SAM" id="Phobius"/>
    </source>
</evidence>
<keyword evidence="3" id="KW-1185">Reference proteome</keyword>
<feature type="transmembrane region" description="Helical" evidence="1">
    <location>
        <begin position="30"/>
        <end position="47"/>
    </location>
</feature>
<comment type="caution">
    <text evidence="2">The sequence shown here is derived from an EMBL/GenBank/DDBJ whole genome shotgun (WGS) entry which is preliminary data.</text>
</comment>
<organism evidence="2 3">
    <name type="scientific">Paramecium pentaurelia</name>
    <dbReference type="NCBI Taxonomy" id="43138"/>
    <lineage>
        <taxon>Eukaryota</taxon>
        <taxon>Sar</taxon>
        <taxon>Alveolata</taxon>
        <taxon>Ciliophora</taxon>
        <taxon>Intramacronucleata</taxon>
        <taxon>Oligohymenophorea</taxon>
        <taxon>Peniculida</taxon>
        <taxon>Parameciidae</taxon>
        <taxon>Paramecium</taxon>
    </lineage>
</organism>
<keyword evidence="1" id="KW-1133">Transmembrane helix</keyword>
<dbReference type="EMBL" id="CAJJDO010000132">
    <property type="protein sequence ID" value="CAD8202862.1"/>
    <property type="molecule type" value="Genomic_DNA"/>
</dbReference>